<comment type="caution">
    <text evidence="1">The sequence shown here is derived from an EMBL/GenBank/DDBJ whole genome shotgun (WGS) entry which is preliminary data.</text>
</comment>
<dbReference type="PANTHER" id="PTHR36056">
    <property type="entry name" value="PROTEIN, PUTATIVE-RELATED"/>
    <property type="match status" value="1"/>
</dbReference>
<sequence>MSIYDDFHMKHSLSLTLHHLFPLEALCAISGCSSVQGDITDLHTEMDLHNGTGLLGDDDPIYLSRGEIPISIPNI</sequence>
<dbReference type="AlphaFoldDB" id="A0A7J7LJR6"/>
<evidence type="ECO:0000313" key="2">
    <source>
        <dbReference type="Proteomes" id="UP000541444"/>
    </source>
</evidence>
<dbReference type="Proteomes" id="UP000541444">
    <property type="component" value="Unassembled WGS sequence"/>
</dbReference>
<name>A0A7J7LJR6_9MAGN</name>
<dbReference type="OrthoDB" id="1746585at2759"/>
<protein>
    <submittedName>
        <fullName evidence="1">Uncharacterized protein</fullName>
    </submittedName>
</protein>
<dbReference type="PANTHER" id="PTHR36056:SF1">
    <property type="entry name" value="PROTEIN, PUTATIVE-RELATED"/>
    <property type="match status" value="1"/>
</dbReference>
<keyword evidence="2" id="KW-1185">Reference proteome</keyword>
<accession>A0A7J7LJR6</accession>
<reference evidence="1 2" key="1">
    <citation type="journal article" date="2020" name="IScience">
        <title>Genome Sequencing of the Endangered Kingdonia uniflora (Circaeasteraceae, Ranunculales) Reveals Potential Mechanisms of Evolutionary Specialization.</title>
        <authorList>
            <person name="Sun Y."/>
            <person name="Deng T."/>
            <person name="Zhang A."/>
            <person name="Moore M.J."/>
            <person name="Landis J.B."/>
            <person name="Lin N."/>
            <person name="Zhang H."/>
            <person name="Zhang X."/>
            <person name="Huang J."/>
            <person name="Zhang X."/>
            <person name="Sun H."/>
            <person name="Wang H."/>
        </authorList>
    </citation>
    <scope>NUCLEOTIDE SEQUENCE [LARGE SCALE GENOMIC DNA]</scope>
    <source>
        <strain evidence="1">TB1705</strain>
        <tissue evidence="1">Leaf</tissue>
    </source>
</reference>
<gene>
    <name evidence="1" type="ORF">GIB67_022756</name>
</gene>
<organism evidence="1 2">
    <name type="scientific">Kingdonia uniflora</name>
    <dbReference type="NCBI Taxonomy" id="39325"/>
    <lineage>
        <taxon>Eukaryota</taxon>
        <taxon>Viridiplantae</taxon>
        <taxon>Streptophyta</taxon>
        <taxon>Embryophyta</taxon>
        <taxon>Tracheophyta</taxon>
        <taxon>Spermatophyta</taxon>
        <taxon>Magnoliopsida</taxon>
        <taxon>Ranunculales</taxon>
        <taxon>Circaeasteraceae</taxon>
        <taxon>Kingdonia</taxon>
    </lineage>
</organism>
<proteinExistence type="predicted"/>
<evidence type="ECO:0000313" key="1">
    <source>
        <dbReference type="EMBL" id="KAF6142877.1"/>
    </source>
</evidence>
<dbReference type="EMBL" id="JACGCM010002228">
    <property type="protein sequence ID" value="KAF6142877.1"/>
    <property type="molecule type" value="Genomic_DNA"/>
</dbReference>
<dbReference type="InterPro" id="IPR040276">
    <property type="entry name" value="At4g26450-like"/>
</dbReference>